<evidence type="ECO:0000313" key="2">
    <source>
        <dbReference type="EMBL" id="TFE22745.1"/>
    </source>
</evidence>
<accession>A0A4Y8LP12</accession>
<feature type="chain" id="PRO_5021321111" evidence="1">
    <location>
        <begin position="31"/>
        <end position="316"/>
    </location>
</feature>
<dbReference type="AlphaFoldDB" id="A0A4Y8LP12"/>
<keyword evidence="3" id="KW-1185">Reference proteome</keyword>
<proteinExistence type="predicted"/>
<reference evidence="2 3" key="1">
    <citation type="submission" date="2019-03" db="EMBL/GenBank/DDBJ databases">
        <title>Cohnella endophytica sp. nov., a novel endophytic bacterium isolated from bark of Sonneratia apetala.</title>
        <authorList>
            <person name="Tuo L."/>
        </authorList>
    </citation>
    <scope>NUCLEOTIDE SEQUENCE [LARGE SCALE GENOMIC DNA]</scope>
    <source>
        <strain evidence="2 3">CCTCC AB 208254</strain>
    </source>
</reference>
<sequence length="316" mass="35212">MYRKSRRSKTMTIAAIAALAFSIQAINVSAANLSNHYATTMSTIAAANSSNSAAVVSQYEALLKKGQLPKTIAYLNAHIKGVGKAQATVMVLHLENALKKQLPAIQKSFDKSSVQQGIGKVYKVGYSFDDVISRTKDSSLKALLKETRDSGYKLETAEGFYFPVEDYAGFKPYGGYVNTDIKAYIDIMTVESDQTNVKDGGIVIGYQQLVNRAISQEGFLQKYPKSNRAAQISNLFRSYRTLTFYGANNTPLFDYESKAMQPNAIKGFNAILKWNKPDSSPYLKTLREFMDLLKDSKYKLTPEVEKFRKLNVPNAY</sequence>
<comment type="caution">
    <text evidence="2">The sequence shown here is derived from an EMBL/GenBank/DDBJ whole genome shotgun (WGS) entry which is preliminary data.</text>
</comment>
<protein>
    <submittedName>
        <fullName evidence="2">Uncharacterized protein</fullName>
    </submittedName>
</protein>
<organism evidence="2 3">
    <name type="scientific">Cohnella luojiensis</name>
    <dbReference type="NCBI Taxonomy" id="652876"/>
    <lineage>
        <taxon>Bacteria</taxon>
        <taxon>Bacillati</taxon>
        <taxon>Bacillota</taxon>
        <taxon>Bacilli</taxon>
        <taxon>Bacillales</taxon>
        <taxon>Paenibacillaceae</taxon>
        <taxon>Cohnella</taxon>
    </lineage>
</organism>
<dbReference type="OrthoDB" id="1707591at2"/>
<dbReference type="EMBL" id="SOMN01000041">
    <property type="protein sequence ID" value="TFE22745.1"/>
    <property type="molecule type" value="Genomic_DNA"/>
</dbReference>
<keyword evidence="1" id="KW-0732">Signal</keyword>
<feature type="signal peptide" evidence="1">
    <location>
        <begin position="1"/>
        <end position="30"/>
    </location>
</feature>
<evidence type="ECO:0000313" key="3">
    <source>
        <dbReference type="Proteomes" id="UP000297900"/>
    </source>
</evidence>
<dbReference type="RefSeq" id="WP_135154168.1">
    <property type="nucleotide sequence ID" value="NZ_SOMN01000041.1"/>
</dbReference>
<name>A0A4Y8LP12_9BACL</name>
<evidence type="ECO:0000256" key="1">
    <source>
        <dbReference type="SAM" id="SignalP"/>
    </source>
</evidence>
<gene>
    <name evidence="2" type="ORF">E2980_20790</name>
</gene>
<dbReference type="Proteomes" id="UP000297900">
    <property type="component" value="Unassembled WGS sequence"/>
</dbReference>